<feature type="domain" description="Zinc finger CGNR" evidence="1">
    <location>
        <begin position="131"/>
        <end position="173"/>
    </location>
</feature>
<dbReference type="InterPro" id="IPR021005">
    <property type="entry name" value="Znf_CGNR"/>
</dbReference>
<dbReference type="InterPro" id="IPR010852">
    <property type="entry name" value="ABATE"/>
</dbReference>
<gene>
    <name evidence="2" type="ORF">KAJ83_09415</name>
</gene>
<dbReference type="InterPro" id="IPR023286">
    <property type="entry name" value="ABATE_dom_sf"/>
</dbReference>
<sequence>MTYATGHPVRAVGGRLILDFVNTADWTASGTIAHEKIESTDDLAVWLRALGLGEARPSTSLPELIRARFLFRQALTTGRISGDLGDLLTRSRAPCAVSGGDLHRQASRRPLLDLFAASFLSIGADARETARLKICPGRDCGWLFIDETRNARRKWCAMETCGNRAKATRHYDQHRKTRSAPA</sequence>
<dbReference type="Gene3D" id="1.10.3300.10">
    <property type="entry name" value="Jann2411-like domain"/>
    <property type="match status" value="1"/>
</dbReference>
<dbReference type="Proteomes" id="UP000672602">
    <property type="component" value="Unassembled WGS sequence"/>
</dbReference>
<reference evidence="2" key="1">
    <citation type="submission" date="2021-04" db="EMBL/GenBank/DDBJ databases">
        <authorList>
            <person name="Zhang D.-C."/>
        </authorList>
    </citation>
    <scope>NUCLEOTIDE SEQUENCE</scope>
    <source>
        <strain evidence="2">CGMCC 1.15697</strain>
    </source>
</reference>
<protein>
    <submittedName>
        <fullName evidence="2">CGNR zinc finger domain-containing protein</fullName>
    </submittedName>
</protein>
<evidence type="ECO:0000313" key="2">
    <source>
        <dbReference type="EMBL" id="MBP5857225.1"/>
    </source>
</evidence>
<accession>A0A8J7RZ44</accession>
<dbReference type="SUPFAM" id="SSF160904">
    <property type="entry name" value="Jann2411-like"/>
    <property type="match status" value="1"/>
</dbReference>
<evidence type="ECO:0000313" key="3">
    <source>
        <dbReference type="Proteomes" id="UP000672602"/>
    </source>
</evidence>
<proteinExistence type="predicted"/>
<name>A0A8J7RZ44_9PROT</name>
<dbReference type="Pfam" id="PF07336">
    <property type="entry name" value="ABATE"/>
    <property type="match status" value="1"/>
</dbReference>
<dbReference type="Pfam" id="PF11706">
    <property type="entry name" value="zf-CGNR"/>
    <property type="match status" value="1"/>
</dbReference>
<dbReference type="AlphaFoldDB" id="A0A8J7RZ44"/>
<organism evidence="2 3">
    <name type="scientific">Marivibrio halodurans</name>
    <dbReference type="NCBI Taxonomy" id="2039722"/>
    <lineage>
        <taxon>Bacteria</taxon>
        <taxon>Pseudomonadati</taxon>
        <taxon>Pseudomonadota</taxon>
        <taxon>Alphaproteobacteria</taxon>
        <taxon>Rhodospirillales</taxon>
        <taxon>Rhodospirillaceae</taxon>
        <taxon>Marivibrio</taxon>
    </lineage>
</organism>
<comment type="caution">
    <text evidence="2">The sequence shown here is derived from an EMBL/GenBank/DDBJ whole genome shotgun (WGS) entry which is preliminary data.</text>
</comment>
<dbReference type="PANTHER" id="PTHR35525:SF3">
    <property type="entry name" value="BLL6575 PROTEIN"/>
    <property type="match status" value="1"/>
</dbReference>
<dbReference type="RefSeq" id="WP_210681816.1">
    <property type="nucleotide sequence ID" value="NZ_JAGMWN010000004.1"/>
</dbReference>
<keyword evidence="3" id="KW-1185">Reference proteome</keyword>
<evidence type="ECO:0000259" key="1">
    <source>
        <dbReference type="Pfam" id="PF11706"/>
    </source>
</evidence>
<dbReference type="EMBL" id="JAGMWN010000004">
    <property type="protein sequence ID" value="MBP5857225.1"/>
    <property type="molecule type" value="Genomic_DNA"/>
</dbReference>
<dbReference type="PANTHER" id="PTHR35525">
    <property type="entry name" value="BLL6575 PROTEIN"/>
    <property type="match status" value="1"/>
</dbReference>